<name>R8BJD9_PHAM7</name>
<dbReference type="GeneID" id="19325551"/>
<dbReference type="PANTHER" id="PTHR13275:SF4">
    <property type="entry name" value="VACUOLAR PROTEIN SORTING-ASSOCIATED PROTEIN 72 HOMOLOG"/>
    <property type="match status" value="1"/>
</dbReference>
<dbReference type="GO" id="GO:0005634">
    <property type="term" value="C:nucleus"/>
    <property type="evidence" value="ECO:0007669"/>
    <property type="project" value="TreeGrafter"/>
</dbReference>
<feature type="compositionally biased region" description="Basic and acidic residues" evidence="1">
    <location>
        <begin position="299"/>
        <end position="337"/>
    </location>
</feature>
<organism evidence="2 3">
    <name type="scientific">Phaeoacremonium minimum (strain UCR-PA7)</name>
    <name type="common">Esca disease fungus</name>
    <name type="synonym">Togninia minima</name>
    <dbReference type="NCBI Taxonomy" id="1286976"/>
    <lineage>
        <taxon>Eukaryota</taxon>
        <taxon>Fungi</taxon>
        <taxon>Dikarya</taxon>
        <taxon>Ascomycota</taxon>
        <taxon>Pezizomycotina</taxon>
        <taxon>Sordariomycetes</taxon>
        <taxon>Sordariomycetidae</taxon>
        <taxon>Togniniales</taxon>
        <taxon>Togniniaceae</taxon>
        <taxon>Phaeoacremonium</taxon>
    </lineage>
</organism>
<dbReference type="AlphaFoldDB" id="R8BJD9"/>
<feature type="region of interest" description="Disordered" evidence="1">
    <location>
        <begin position="299"/>
        <end position="345"/>
    </location>
</feature>
<proteinExistence type="predicted"/>
<dbReference type="HOGENOM" id="CLU_702451_0_0_1"/>
<dbReference type="EMBL" id="KB933150">
    <property type="protein sequence ID" value="EON99431.1"/>
    <property type="molecule type" value="Genomic_DNA"/>
</dbReference>
<accession>R8BJD9</accession>
<evidence type="ECO:0000313" key="2">
    <source>
        <dbReference type="EMBL" id="EON99431.1"/>
    </source>
</evidence>
<gene>
    <name evidence="2" type="ORF">UCRPA7_5037</name>
</gene>
<dbReference type="PANTHER" id="PTHR13275">
    <property type="entry name" value="YL-1 PROTEIN TRANSCRIPTION FACTOR-LIKE 1"/>
    <property type="match status" value="1"/>
</dbReference>
<evidence type="ECO:0000256" key="1">
    <source>
        <dbReference type="SAM" id="MobiDB-lite"/>
    </source>
</evidence>
<dbReference type="eggNOG" id="ENOG502T2PH">
    <property type="taxonomic scope" value="Eukaryota"/>
</dbReference>
<feature type="region of interest" description="Disordered" evidence="1">
    <location>
        <begin position="375"/>
        <end position="422"/>
    </location>
</feature>
<dbReference type="Proteomes" id="UP000014074">
    <property type="component" value="Unassembled WGS sequence"/>
</dbReference>
<reference evidence="3" key="1">
    <citation type="journal article" date="2013" name="Genome Announc.">
        <title>Draft genome sequence of the ascomycete Phaeoacremonium aleophilum strain UCR-PA7, a causal agent of the esca disease complex in grapevines.</title>
        <authorList>
            <person name="Blanco-Ulate B."/>
            <person name="Rolshausen P."/>
            <person name="Cantu D."/>
        </authorList>
    </citation>
    <scope>NUCLEOTIDE SEQUENCE [LARGE SCALE GENOMIC DNA]</scope>
    <source>
        <strain evidence="3">UCR-PA7</strain>
    </source>
</reference>
<sequence length="462" mass="53387">MIIMADVNGEAWPRRSLHEDEDEDEAEDLQGCDITQVPKRDAAAKIVQHIQLCAAHGDRFGGEYITFSSVSPRVFEDLHVKLAGRHGRLTYFGADSGILLVKMADAVHEIVHTTAIDALRDQAVVMGLSRKVFRVGSPRYYSATGNGNGAAKEPDDGLAPADYRAHSDKFPTFVIEAANSQSLRRGDVRVVLIIKIANDDLSAIDLELWHRRWKRPKKARIQLKKPTTATNQPLNITIDENPALWSWSGVPLRVDFEDVFLRPKQGPEEQDLVLTSDTLVRMATLAWLKRRQIRRDDRVMQRKEEEARRKQQREKLEQKKAQEDKEREQRLQRREPQRSLFQRTEKMRRRITKEYKEHKVKDQGKTAELHITKAVEEAEQRIAEERQAREEAEQRQEEAEQRQAEAEQRQAEAEQRQAEAEQRIAKVMEEAEQRIAKVMEEAEQRLAEALEDTQKRHAKAIK</sequence>
<keyword evidence="3" id="KW-1185">Reference proteome</keyword>
<dbReference type="OrthoDB" id="76567at2759"/>
<dbReference type="KEGG" id="tmn:UCRPA7_5037"/>
<evidence type="ECO:0000313" key="3">
    <source>
        <dbReference type="Proteomes" id="UP000014074"/>
    </source>
</evidence>
<protein>
    <submittedName>
        <fullName evidence="2">Uncharacterized protein</fullName>
    </submittedName>
</protein>
<dbReference type="RefSeq" id="XP_007915777.1">
    <property type="nucleotide sequence ID" value="XM_007917586.1"/>
</dbReference>